<dbReference type="PANTHER" id="PTHR38598:SF1">
    <property type="entry name" value="INNER MEMBRANE PROTEIN YJCH"/>
    <property type="match status" value="1"/>
</dbReference>
<keyword evidence="3" id="KW-1185">Reference proteome</keyword>
<reference evidence="2 3" key="1">
    <citation type="submission" date="2017-02" db="EMBL/GenBank/DDBJ databases">
        <title>Whole genome shotgun sequence of Pantoea agglomerans strain AS1 isolated from a cycad, Zamia floridana in Central Florida, USA.</title>
        <authorList>
            <person name="Lata P."/>
            <person name="Govindarajan S."/>
            <person name="Qi F."/>
            <person name="Li J.-L."/>
            <person name="Maurya S.K."/>
            <person name="Sahoo M.K."/>
        </authorList>
    </citation>
    <scope>NUCLEOTIDE SEQUENCE [LARGE SCALE GENOMIC DNA]</scope>
    <source>
        <strain evidence="2 3">AS1</strain>
    </source>
</reference>
<dbReference type="EMBL" id="MWUE01000024">
    <property type="protein sequence ID" value="OQP31980.1"/>
    <property type="molecule type" value="Genomic_DNA"/>
</dbReference>
<feature type="transmembrane region" description="Helical" evidence="1">
    <location>
        <begin position="31"/>
        <end position="57"/>
    </location>
</feature>
<name>A0A1V9DDM6_9GAMM</name>
<gene>
    <name evidence="2" type="ORF">B2J69_16125</name>
</gene>
<sequence>MNDALSTQEALNQRIERHPRFEELVHKRQRFALLLSLIMLVLYVGFILLIAFAPGWLGTPLHPGTSVTRGIPIGVGLIVISFVLTGVYVWRANGEFDRLTKQILSEVKP</sequence>
<evidence type="ECO:0008006" key="4">
    <source>
        <dbReference type="Google" id="ProtNLM"/>
    </source>
</evidence>
<evidence type="ECO:0000256" key="1">
    <source>
        <dbReference type="SAM" id="Phobius"/>
    </source>
</evidence>
<dbReference type="Proteomes" id="UP000192769">
    <property type="component" value="Unassembled WGS sequence"/>
</dbReference>
<evidence type="ECO:0000313" key="3">
    <source>
        <dbReference type="Proteomes" id="UP000192769"/>
    </source>
</evidence>
<keyword evidence="1" id="KW-0472">Membrane</keyword>
<dbReference type="Pfam" id="PF04341">
    <property type="entry name" value="DUF485"/>
    <property type="match status" value="1"/>
</dbReference>
<evidence type="ECO:0000313" key="2">
    <source>
        <dbReference type="EMBL" id="OQP31980.1"/>
    </source>
</evidence>
<keyword evidence="1" id="KW-0812">Transmembrane</keyword>
<dbReference type="OrthoDB" id="5297034at2"/>
<proteinExistence type="predicted"/>
<keyword evidence="1" id="KW-1133">Transmembrane helix</keyword>
<dbReference type="InterPro" id="IPR052959">
    <property type="entry name" value="Inner_membrane_assoc"/>
</dbReference>
<dbReference type="RefSeq" id="WP_081140664.1">
    <property type="nucleotide sequence ID" value="NZ_MWUE01000024.1"/>
</dbReference>
<comment type="caution">
    <text evidence="2">The sequence shown here is derived from an EMBL/GenBank/DDBJ whole genome shotgun (WGS) entry which is preliminary data.</text>
</comment>
<dbReference type="AlphaFoldDB" id="A0A1V9DDM6"/>
<dbReference type="InterPro" id="IPR007436">
    <property type="entry name" value="DUF485"/>
</dbReference>
<feature type="transmembrane region" description="Helical" evidence="1">
    <location>
        <begin position="69"/>
        <end position="90"/>
    </location>
</feature>
<dbReference type="GO" id="GO:0005886">
    <property type="term" value="C:plasma membrane"/>
    <property type="evidence" value="ECO:0007669"/>
    <property type="project" value="TreeGrafter"/>
</dbReference>
<accession>A0A1V9DDM6</accession>
<dbReference type="PANTHER" id="PTHR38598">
    <property type="entry name" value="INNER MEMBRANE PROTEIN YJCH"/>
    <property type="match status" value="1"/>
</dbReference>
<organism evidence="2 3">
    <name type="scientific">Pantoea latae</name>
    <dbReference type="NCBI Taxonomy" id="1964541"/>
    <lineage>
        <taxon>Bacteria</taxon>
        <taxon>Pseudomonadati</taxon>
        <taxon>Pseudomonadota</taxon>
        <taxon>Gammaproteobacteria</taxon>
        <taxon>Enterobacterales</taxon>
        <taxon>Erwiniaceae</taxon>
        <taxon>Pantoea</taxon>
    </lineage>
</organism>
<protein>
    <recommendedName>
        <fullName evidence="4">DUF485 domain-containing protein</fullName>
    </recommendedName>
</protein>